<evidence type="ECO:0000313" key="2">
    <source>
        <dbReference type="Proteomes" id="UP000499080"/>
    </source>
</evidence>
<feature type="non-terminal residue" evidence="1">
    <location>
        <position position="1"/>
    </location>
</feature>
<name>A0A4Y2VAN4_ARAVE</name>
<comment type="caution">
    <text evidence="1">The sequence shown here is derived from an EMBL/GenBank/DDBJ whole genome shotgun (WGS) entry which is preliminary data.</text>
</comment>
<proteinExistence type="predicted"/>
<organism evidence="1 2">
    <name type="scientific">Araneus ventricosus</name>
    <name type="common">Orbweaver spider</name>
    <name type="synonym">Epeira ventricosa</name>
    <dbReference type="NCBI Taxonomy" id="182803"/>
    <lineage>
        <taxon>Eukaryota</taxon>
        <taxon>Metazoa</taxon>
        <taxon>Ecdysozoa</taxon>
        <taxon>Arthropoda</taxon>
        <taxon>Chelicerata</taxon>
        <taxon>Arachnida</taxon>
        <taxon>Araneae</taxon>
        <taxon>Araneomorphae</taxon>
        <taxon>Entelegynae</taxon>
        <taxon>Araneoidea</taxon>
        <taxon>Araneidae</taxon>
        <taxon>Araneus</taxon>
    </lineage>
</organism>
<reference evidence="1 2" key="1">
    <citation type="journal article" date="2019" name="Sci. Rep.">
        <title>Orb-weaving spider Araneus ventricosus genome elucidates the spidroin gene catalogue.</title>
        <authorList>
            <person name="Kono N."/>
            <person name="Nakamura H."/>
            <person name="Ohtoshi R."/>
            <person name="Moran D.A.P."/>
            <person name="Shinohara A."/>
            <person name="Yoshida Y."/>
            <person name="Fujiwara M."/>
            <person name="Mori M."/>
            <person name="Tomita M."/>
            <person name="Arakawa K."/>
        </authorList>
    </citation>
    <scope>NUCLEOTIDE SEQUENCE [LARGE SCALE GENOMIC DNA]</scope>
</reference>
<accession>A0A4Y2VAN4</accession>
<sequence>KWYFISQNFKSSPTTIHPEYFNPHKDRLRDPFQSKVHLLYSLKNTALSASRHVGDSVNATPEAGHGLRDQVRSCPFPDLLAPVVQYCVR</sequence>
<dbReference type="AlphaFoldDB" id="A0A4Y2VAN4"/>
<gene>
    <name evidence="1" type="ORF">AVEN_186322_1</name>
</gene>
<keyword evidence="2" id="KW-1185">Reference proteome</keyword>
<dbReference type="EMBL" id="BGPR01044745">
    <property type="protein sequence ID" value="GBO21572.1"/>
    <property type="molecule type" value="Genomic_DNA"/>
</dbReference>
<dbReference type="Proteomes" id="UP000499080">
    <property type="component" value="Unassembled WGS sequence"/>
</dbReference>
<evidence type="ECO:0000313" key="1">
    <source>
        <dbReference type="EMBL" id="GBO21572.1"/>
    </source>
</evidence>
<protein>
    <submittedName>
        <fullName evidence="1">Uncharacterized protein</fullName>
    </submittedName>
</protein>